<protein>
    <submittedName>
        <fullName evidence="1">Uncharacterized protein</fullName>
    </submittedName>
</protein>
<organism evidence="1 2">
    <name type="scientific">Candidatus Roizmanbacteria bacterium GW2011_GWA2_37_7</name>
    <dbReference type="NCBI Taxonomy" id="1618481"/>
    <lineage>
        <taxon>Bacteria</taxon>
        <taxon>Candidatus Roizmaniibacteriota</taxon>
    </lineage>
</organism>
<dbReference type="Proteomes" id="UP000034471">
    <property type="component" value="Unassembled WGS sequence"/>
</dbReference>
<evidence type="ECO:0000313" key="1">
    <source>
        <dbReference type="EMBL" id="KKQ38162.1"/>
    </source>
</evidence>
<comment type="caution">
    <text evidence="1">The sequence shown here is derived from an EMBL/GenBank/DDBJ whole genome shotgun (WGS) entry which is preliminary data.</text>
</comment>
<name>A0A0G0H7Q9_9BACT</name>
<proteinExistence type="predicted"/>
<dbReference type="EMBL" id="LBTJ01000016">
    <property type="protein sequence ID" value="KKQ38162.1"/>
    <property type="molecule type" value="Genomic_DNA"/>
</dbReference>
<dbReference type="STRING" id="1618481.US54_C0016G0003"/>
<sequence>MLIILLLIVGVSFVTFTKQQYSADTRVFADIPDSLTSTIVVPGLIKTEFMDSPDGTETLTMERQEKGDKFRYSFFTSDTSKEAQQFIYTKELTLSYGQLSIPYNTWSPDNTYFFIKESTASQNNYYVFFASGENFSDYSQYLDIQRLFEEKIQGFTISDVTGWAAPTLLIINTQEQEGEQKVSFWFDVQTQSFTRLGTYFK</sequence>
<accession>A0A0G0H7Q9</accession>
<evidence type="ECO:0000313" key="2">
    <source>
        <dbReference type="Proteomes" id="UP000034471"/>
    </source>
</evidence>
<dbReference type="AlphaFoldDB" id="A0A0G0H7Q9"/>
<gene>
    <name evidence="1" type="ORF">US54_C0016G0003</name>
</gene>
<reference evidence="1 2" key="1">
    <citation type="journal article" date="2015" name="Nature">
        <title>rRNA introns, odd ribosomes, and small enigmatic genomes across a large radiation of phyla.</title>
        <authorList>
            <person name="Brown C.T."/>
            <person name="Hug L.A."/>
            <person name="Thomas B.C."/>
            <person name="Sharon I."/>
            <person name="Castelle C.J."/>
            <person name="Singh A."/>
            <person name="Wilkins M.J."/>
            <person name="Williams K.H."/>
            <person name="Banfield J.F."/>
        </authorList>
    </citation>
    <scope>NUCLEOTIDE SEQUENCE [LARGE SCALE GENOMIC DNA]</scope>
</reference>